<dbReference type="GO" id="GO:0005829">
    <property type="term" value="C:cytosol"/>
    <property type="evidence" value="ECO:0007669"/>
    <property type="project" value="TreeGrafter"/>
</dbReference>
<dbReference type="InterPro" id="IPR036425">
    <property type="entry name" value="MoaB/Mog-like_dom_sf"/>
</dbReference>
<comment type="catalytic activity">
    <reaction evidence="1">
        <text>adenylyl-molybdopterin + molybdate = Mo-molybdopterin + AMP + H(+)</text>
        <dbReference type="Rhea" id="RHEA:35047"/>
        <dbReference type="ChEBI" id="CHEBI:15378"/>
        <dbReference type="ChEBI" id="CHEBI:36264"/>
        <dbReference type="ChEBI" id="CHEBI:62727"/>
        <dbReference type="ChEBI" id="CHEBI:71302"/>
        <dbReference type="ChEBI" id="CHEBI:456215"/>
    </reaction>
</comment>
<dbReference type="UniPathway" id="UPA00344"/>
<comment type="function">
    <text evidence="1">Catalyzes the insertion of molybdate into adenylated molybdopterin with the concomitant release of AMP.</text>
</comment>
<comment type="similarity">
    <text evidence="1">Belongs to the MoeA family.</text>
</comment>
<dbReference type="InterPro" id="IPR038987">
    <property type="entry name" value="MoeA-like"/>
</dbReference>
<dbReference type="InterPro" id="IPR005111">
    <property type="entry name" value="MoeA_C_domain_IV"/>
</dbReference>
<dbReference type="InterPro" id="IPR001453">
    <property type="entry name" value="MoaB/Mog_dom"/>
</dbReference>
<organism evidence="5 6">
    <name type="scientific">Saccharothrix ecbatanensis</name>
    <dbReference type="NCBI Taxonomy" id="1105145"/>
    <lineage>
        <taxon>Bacteria</taxon>
        <taxon>Bacillati</taxon>
        <taxon>Actinomycetota</taxon>
        <taxon>Actinomycetes</taxon>
        <taxon>Pseudonocardiales</taxon>
        <taxon>Pseudonocardiaceae</taxon>
        <taxon>Saccharothrix</taxon>
    </lineage>
</organism>
<dbReference type="SUPFAM" id="SSF63867">
    <property type="entry name" value="MoeA C-terminal domain-like"/>
    <property type="match status" value="1"/>
</dbReference>
<dbReference type="GO" id="GO:0046872">
    <property type="term" value="F:metal ion binding"/>
    <property type="evidence" value="ECO:0007669"/>
    <property type="project" value="UniProtKB-UniRule"/>
</dbReference>
<dbReference type="GO" id="GO:0061599">
    <property type="term" value="F:molybdopterin molybdotransferase activity"/>
    <property type="evidence" value="ECO:0007669"/>
    <property type="project" value="UniProtKB-UniRule"/>
</dbReference>
<feature type="compositionally biased region" description="Gly residues" evidence="2">
    <location>
        <begin position="203"/>
        <end position="247"/>
    </location>
</feature>
<dbReference type="EMBL" id="JACHMO010000001">
    <property type="protein sequence ID" value="MBB5808611.1"/>
    <property type="molecule type" value="Genomic_DNA"/>
</dbReference>
<proteinExistence type="inferred from homology"/>
<dbReference type="AlphaFoldDB" id="A0A7W9HV12"/>
<evidence type="ECO:0000313" key="5">
    <source>
        <dbReference type="EMBL" id="MBB5808611.1"/>
    </source>
</evidence>
<feature type="region of interest" description="Disordered" evidence="2">
    <location>
        <begin position="203"/>
        <end position="254"/>
    </location>
</feature>
<gene>
    <name evidence="5" type="ORF">F4560_008379</name>
</gene>
<feature type="domain" description="MoaB/Mog" evidence="3">
    <location>
        <begin position="5"/>
        <end position="109"/>
    </location>
</feature>
<protein>
    <recommendedName>
        <fullName evidence="1">Molybdopterin molybdenumtransferase</fullName>
        <ecNumber evidence="1">2.10.1.1</ecNumber>
    </recommendedName>
</protein>
<keyword evidence="1" id="KW-0501">Molybdenum cofactor biosynthesis</keyword>
<accession>A0A7W9HV12</accession>
<evidence type="ECO:0000256" key="2">
    <source>
        <dbReference type="SAM" id="MobiDB-lite"/>
    </source>
</evidence>
<keyword evidence="1" id="KW-0479">Metal-binding</keyword>
<sequence>MLPGLIVAAGGESAGVVYLSDQAGALVETLWEIDADVLVVGGATSVGPADHLHEALRVLHADVLVDGVACRPGHPQMLAVLPDGRFVVGLPGNPFAALAAGLTLLTPLMEALSGREPRPARKVELAAAQAHEHDTRLVPVVVTGSLAVTVGHDQPGTLWGTALADGLAVVPPGFGGGEVEVLPLAGGPGAGAPGAGVNGAGGAGSGGAGSGGAGSGGARSGGPGVGGPGVGGPGVGGPGVGGPGVGGHARVSVA</sequence>
<dbReference type="GO" id="GO:0006777">
    <property type="term" value="P:Mo-molybdopterin cofactor biosynthetic process"/>
    <property type="evidence" value="ECO:0007669"/>
    <property type="project" value="UniProtKB-UniRule"/>
</dbReference>
<dbReference type="InterPro" id="IPR036688">
    <property type="entry name" value="MoeA_C_domain_IV_sf"/>
</dbReference>
<comment type="pathway">
    <text evidence="1">Cofactor biosynthesis; molybdopterin biosynthesis.</text>
</comment>
<dbReference type="Gene3D" id="3.40.980.10">
    <property type="entry name" value="MoaB/Mog-like domain"/>
    <property type="match status" value="1"/>
</dbReference>
<evidence type="ECO:0000259" key="3">
    <source>
        <dbReference type="Pfam" id="PF00994"/>
    </source>
</evidence>
<evidence type="ECO:0000313" key="6">
    <source>
        <dbReference type="Proteomes" id="UP000552097"/>
    </source>
</evidence>
<dbReference type="PANTHER" id="PTHR10192:SF5">
    <property type="entry name" value="GEPHYRIN"/>
    <property type="match status" value="1"/>
</dbReference>
<name>A0A7W9HV12_9PSEU</name>
<dbReference type="Pfam" id="PF00994">
    <property type="entry name" value="MoCF_biosynth"/>
    <property type="match status" value="1"/>
</dbReference>
<dbReference type="Pfam" id="PF03454">
    <property type="entry name" value="MoeA_C"/>
    <property type="match status" value="1"/>
</dbReference>
<keyword evidence="1" id="KW-0460">Magnesium</keyword>
<dbReference type="Proteomes" id="UP000552097">
    <property type="component" value="Unassembled WGS sequence"/>
</dbReference>
<evidence type="ECO:0000256" key="1">
    <source>
        <dbReference type="RuleBase" id="RU365090"/>
    </source>
</evidence>
<comment type="cofactor">
    <cofactor evidence="1">
        <name>Mg(2+)</name>
        <dbReference type="ChEBI" id="CHEBI:18420"/>
    </cofactor>
</comment>
<dbReference type="PANTHER" id="PTHR10192">
    <property type="entry name" value="MOLYBDOPTERIN BIOSYNTHESIS PROTEIN"/>
    <property type="match status" value="1"/>
</dbReference>
<keyword evidence="6" id="KW-1185">Reference proteome</keyword>
<dbReference type="SUPFAM" id="SSF53218">
    <property type="entry name" value="Molybdenum cofactor biosynthesis proteins"/>
    <property type="match status" value="1"/>
</dbReference>
<reference evidence="5 6" key="1">
    <citation type="submission" date="2020-08" db="EMBL/GenBank/DDBJ databases">
        <title>Sequencing the genomes of 1000 actinobacteria strains.</title>
        <authorList>
            <person name="Klenk H.-P."/>
        </authorList>
    </citation>
    <scope>NUCLEOTIDE SEQUENCE [LARGE SCALE GENOMIC DNA]</scope>
    <source>
        <strain evidence="5 6">DSM 45486</strain>
    </source>
</reference>
<dbReference type="EC" id="2.10.1.1" evidence="1"/>
<keyword evidence="1" id="KW-0808">Transferase</keyword>
<evidence type="ECO:0000259" key="4">
    <source>
        <dbReference type="Pfam" id="PF03454"/>
    </source>
</evidence>
<keyword evidence="1" id="KW-0500">Molybdenum</keyword>
<comment type="caution">
    <text evidence="5">The sequence shown here is derived from an EMBL/GenBank/DDBJ whole genome shotgun (WGS) entry which is preliminary data.</text>
</comment>
<feature type="domain" description="MoeA C-terminal" evidence="4">
    <location>
        <begin position="130"/>
        <end position="184"/>
    </location>
</feature>